<evidence type="ECO:0000313" key="9">
    <source>
        <dbReference type="Proteomes" id="UP000794436"/>
    </source>
</evidence>
<comment type="cofactor">
    <cofactor evidence="5">
        <name>Fe(2+)</name>
        <dbReference type="ChEBI" id="CHEBI:29033"/>
    </cofactor>
    <text evidence="5">Binds 1 Fe(2+) ion per subunit.</text>
</comment>
<dbReference type="InterPro" id="IPR027450">
    <property type="entry name" value="AlkB-like"/>
</dbReference>
<feature type="compositionally biased region" description="Basic and acidic residues" evidence="6">
    <location>
        <begin position="289"/>
        <end position="299"/>
    </location>
</feature>
<evidence type="ECO:0000256" key="3">
    <source>
        <dbReference type="ARBA" id="ARBA00023002"/>
    </source>
</evidence>
<proteinExistence type="predicted"/>
<dbReference type="PANTHER" id="PTHR16557:SF11">
    <property type="entry name" value="ALPHA-KETOGLUTARATE-DEPENDENT DIOXYGENASE ALKB"/>
    <property type="match status" value="1"/>
</dbReference>
<feature type="region of interest" description="Disordered" evidence="6">
    <location>
        <begin position="323"/>
        <end position="346"/>
    </location>
</feature>
<accession>A0A8K1C4B3</accession>
<sequence>MNAYKTAEKRWKKLTEQQLREDAALLDMRALSDEQRARVTQIGTWKSSDDARERPIYGFEAFGELHEGFYVIPDAVDPATQLDIAYSCLTEYVEAPHVTNMHQQNEQVAQIWQKARASHPREPAKSPALGKLHWGASGYHYDWTARKYYPDNFSPVPQRLAELGASCAEACGMTLASEAVIVNFYKKNSTMGGHQDDVEYTMDHPVVSLSLGSQCVFLKGGLTKDEAPLEVLLRSGDIAILGGKSRLSFHGVAKILASPMEIDEDDWKKLIDKHTARDAEEAETEQPGDAEKTEETKTVDWEDEFRAVKQYLDTHRININIRQVYGKETEAVEEEEEAQTKRQRTQ</sequence>
<dbReference type="Proteomes" id="UP000794436">
    <property type="component" value="Unassembled WGS sequence"/>
</dbReference>
<dbReference type="PANTHER" id="PTHR16557">
    <property type="entry name" value="ALKYLATED DNA REPAIR PROTEIN ALKB-RELATED"/>
    <property type="match status" value="1"/>
</dbReference>
<keyword evidence="2" id="KW-0223">Dioxygenase</keyword>
<dbReference type="OrthoDB" id="6614653at2759"/>
<dbReference type="SUPFAM" id="SSF51197">
    <property type="entry name" value="Clavaminate synthase-like"/>
    <property type="match status" value="1"/>
</dbReference>
<keyword evidence="1 5" id="KW-0479">Metal-binding</keyword>
<dbReference type="Pfam" id="PF13532">
    <property type="entry name" value="2OG-FeII_Oxy_2"/>
    <property type="match status" value="1"/>
</dbReference>
<feature type="binding site" evidence="5">
    <location>
        <position position="196"/>
    </location>
    <ligand>
        <name>Fe cation</name>
        <dbReference type="ChEBI" id="CHEBI:24875"/>
        <note>catalytic</note>
    </ligand>
</feature>
<evidence type="ECO:0000256" key="1">
    <source>
        <dbReference type="ARBA" id="ARBA00022723"/>
    </source>
</evidence>
<feature type="binding site" evidence="5">
    <location>
        <position position="194"/>
    </location>
    <ligand>
        <name>Fe cation</name>
        <dbReference type="ChEBI" id="CHEBI:24875"/>
        <note>catalytic</note>
    </ligand>
</feature>
<protein>
    <recommendedName>
        <fullName evidence="7">Alpha-ketoglutarate-dependent dioxygenase AlkB-like domain-containing protein</fullName>
    </recommendedName>
</protein>
<feature type="domain" description="Alpha-ketoglutarate-dependent dioxygenase AlkB-like" evidence="7">
    <location>
        <begin position="90"/>
        <end position="322"/>
    </location>
</feature>
<dbReference type="AlphaFoldDB" id="A0A8K1C4B3"/>
<dbReference type="Gene3D" id="2.60.120.590">
    <property type="entry name" value="Alpha-ketoglutarate-dependent dioxygenase AlkB-like"/>
    <property type="match status" value="1"/>
</dbReference>
<dbReference type="GO" id="GO:0035515">
    <property type="term" value="F:oxidative RNA demethylase activity"/>
    <property type="evidence" value="ECO:0007669"/>
    <property type="project" value="TreeGrafter"/>
</dbReference>
<dbReference type="GO" id="GO:0008198">
    <property type="term" value="F:ferrous iron binding"/>
    <property type="evidence" value="ECO:0007669"/>
    <property type="project" value="TreeGrafter"/>
</dbReference>
<keyword evidence="4 5" id="KW-0408">Iron</keyword>
<evidence type="ECO:0000256" key="4">
    <source>
        <dbReference type="ARBA" id="ARBA00023004"/>
    </source>
</evidence>
<organism evidence="8 9">
    <name type="scientific">Pythium oligandrum</name>
    <name type="common">Mycoparasitic fungus</name>
    <dbReference type="NCBI Taxonomy" id="41045"/>
    <lineage>
        <taxon>Eukaryota</taxon>
        <taxon>Sar</taxon>
        <taxon>Stramenopiles</taxon>
        <taxon>Oomycota</taxon>
        <taxon>Peronosporomycetes</taxon>
        <taxon>Pythiales</taxon>
        <taxon>Pythiaceae</taxon>
        <taxon>Pythium</taxon>
    </lineage>
</organism>
<feature type="binding site" evidence="5">
    <location>
        <position position="250"/>
    </location>
    <ligand>
        <name>Fe cation</name>
        <dbReference type="ChEBI" id="CHEBI:24875"/>
        <note>catalytic</note>
    </ligand>
</feature>
<dbReference type="GO" id="GO:0005737">
    <property type="term" value="C:cytoplasm"/>
    <property type="evidence" value="ECO:0007669"/>
    <property type="project" value="TreeGrafter"/>
</dbReference>
<gene>
    <name evidence="8" type="ORF">Poli38472_008919</name>
</gene>
<feature type="region of interest" description="Disordered" evidence="6">
    <location>
        <begin position="276"/>
        <end position="299"/>
    </location>
</feature>
<dbReference type="InterPro" id="IPR004574">
    <property type="entry name" value="Alkb"/>
</dbReference>
<keyword evidence="3" id="KW-0560">Oxidoreductase</keyword>
<evidence type="ECO:0000256" key="5">
    <source>
        <dbReference type="PIRSR" id="PIRSR604574-2"/>
    </source>
</evidence>
<evidence type="ECO:0000256" key="2">
    <source>
        <dbReference type="ARBA" id="ARBA00022964"/>
    </source>
</evidence>
<evidence type="ECO:0000256" key="6">
    <source>
        <dbReference type="SAM" id="MobiDB-lite"/>
    </source>
</evidence>
<keyword evidence="9" id="KW-1185">Reference proteome</keyword>
<dbReference type="EMBL" id="SPLM01000146">
    <property type="protein sequence ID" value="TMW56271.1"/>
    <property type="molecule type" value="Genomic_DNA"/>
</dbReference>
<evidence type="ECO:0000259" key="7">
    <source>
        <dbReference type="Pfam" id="PF13532"/>
    </source>
</evidence>
<dbReference type="GO" id="GO:0035513">
    <property type="term" value="P:oxidative RNA demethylation"/>
    <property type="evidence" value="ECO:0007669"/>
    <property type="project" value="TreeGrafter"/>
</dbReference>
<dbReference type="GO" id="GO:0035516">
    <property type="term" value="F:broad specificity oxidative DNA demethylase activity"/>
    <property type="evidence" value="ECO:0007669"/>
    <property type="project" value="TreeGrafter"/>
</dbReference>
<reference evidence="8" key="1">
    <citation type="submission" date="2019-03" db="EMBL/GenBank/DDBJ databases">
        <title>Long read genome sequence of the mycoparasitic Pythium oligandrum ATCC 38472 isolated from sugarbeet rhizosphere.</title>
        <authorList>
            <person name="Gaulin E."/>
        </authorList>
    </citation>
    <scope>NUCLEOTIDE SEQUENCE</scope>
    <source>
        <strain evidence="8">ATCC 38472_TT</strain>
    </source>
</reference>
<dbReference type="InterPro" id="IPR037151">
    <property type="entry name" value="AlkB-like_sf"/>
</dbReference>
<name>A0A8K1C4B3_PYTOL</name>
<comment type="caution">
    <text evidence="8">The sequence shown here is derived from an EMBL/GenBank/DDBJ whole genome shotgun (WGS) entry which is preliminary data.</text>
</comment>
<evidence type="ECO:0000313" key="8">
    <source>
        <dbReference type="EMBL" id="TMW56271.1"/>
    </source>
</evidence>